<dbReference type="Proteomes" id="UP001596512">
    <property type="component" value="Unassembled WGS sequence"/>
</dbReference>
<evidence type="ECO:0000256" key="2">
    <source>
        <dbReference type="ARBA" id="ARBA00023002"/>
    </source>
</evidence>
<evidence type="ECO:0000313" key="4">
    <source>
        <dbReference type="EMBL" id="MFC7612928.1"/>
    </source>
</evidence>
<reference evidence="5" key="1">
    <citation type="journal article" date="2019" name="Int. J. Syst. Evol. Microbiol.">
        <title>The Global Catalogue of Microorganisms (GCM) 10K type strain sequencing project: providing services to taxonomists for standard genome sequencing and annotation.</title>
        <authorList>
            <consortium name="The Broad Institute Genomics Platform"/>
            <consortium name="The Broad Institute Genome Sequencing Center for Infectious Disease"/>
            <person name="Wu L."/>
            <person name="Ma J."/>
        </authorList>
    </citation>
    <scope>NUCLEOTIDE SEQUENCE [LARGE SCALE GENOMIC DNA]</scope>
    <source>
        <strain evidence="5">JCM 17695</strain>
    </source>
</reference>
<keyword evidence="2" id="KW-0560">Oxidoreductase</keyword>
<dbReference type="EMBL" id="JBHTEY010000004">
    <property type="protein sequence ID" value="MFC7612928.1"/>
    <property type="molecule type" value="Genomic_DNA"/>
</dbReference>
<dbReference type="PANTHER" id="PTHR43976">
    <property type="entry name" value="SHORT CHAIN DEHYDROGENASE"/>
    <property type="match status" value="1"/>
</dbReference>
<dbReference type="SUPFAM" id="SSF51735">
    <property type="entry name" value="NAD(P)-binding Rossmann-fold domains"/>
    <property type="match status" value="1"/>
</dbReference>
<dbReference type="Gene3D" id="3.40.50.720">
    <property type="entry name" value="NAD(P)-binding Rossmann-like Domain"/>
    <property type="match status" value="1"/>
</dbReference>
<dbReference type="Pfam" id="PF00106">
    <property type="entry name" value="adh_short"/>
    <property type="match status" value="1"/>
</dbReference>
<dbReference type="InterPro" id="IPR036291">
    <property type="entry name" value="NAD(P)-bd_dom_sf"/>
</dbReference>
<accession>A0ABW2TJA9</accession>
<comment type="caution">
    <text evidence="4">The sequence shown here is derived from an EMBL/GenBank/DDBJ whole genome shotgun (WGS) entry which is preliminary data.</text>
</comment>
<name>A0ABW2TJA9_9PSEU</name>
<gene>
    <name evidence="4" type="ORF">ACFQV2_04025</name>
</gene>
<sequence length="272" mass="28495">MLTWFITGASRGLGRLIAQAALDRGDRVAATARTPSTLAGLDCLHLPLDVTDPAAVRAAVTTAHAELGRLDVVVNNAGAGQMGAIEEVPDAAARALFDVNFFAVLDVIRTALPILRAQGSGHIITIGSIGGFIQGAGMGLYGATKFALEAVTEALNAECRPLGIHATIIEPGALRTDFISSDSMRHAPELPAYTPTAGARREWIRTLPGTQPGDPAAAARAIVDLAHTPNPPTRLPLGSDAVARMEAKLAHVRAELDHWRAVAEGIDYQDGR</sequence>
<comment type="similarity">
    <text evidence="1 3">Belongs to the short-chain dehydrogenases/reductases (SDR) family.</text>
</comment>
<evidence type="ECO:0000256" key="3">
    <source>
        <dbReference type="RuleBase" id="RU000363"/>
    </source>
</evidence>
<evidence type="ECO:0000313" key="5">
    <source>
        <dbReference type="Proteomes" id="UP001596512"/>
    </source>
</evidence>
<dbReference type="PRINTS" id="PR00081">
    <property type="entry name" value="GDHRDH"/>
</dbReference>
<evidence type="ECO:0000256" key="1">
    <source>
        <dbReference type="ARBA" id="ARBA00006484"/>
    </source>
</evidence>
<keyword evidence="5" id="KW-1185">Reference proteome</keyword>
<dbReference type="InterPro" id="IPR002347">
    <property type="entry name" value="SDR_fam"/>
</dbReference>
<dbReference type="CDD" id="cd05374">
    <property type="entry name" value="17beta-HSD-like_SDR_c"/>
    <property type="match status" value="1"/>
</dbReference>
<dbReference type="PANTHER" id="PTHR43976:SF16">
    <property type="entry name" value="SHORT-CHAIN DEHYDROGENASE_REDUCTASE FAMILY PROTEIN"/>
    <property type="match status" value="1"/>
</dbReference>
<dbReference type="InterPro" id="IPR051911">
    <property type="entry name" value="SDR_oxidoreductase"/>
</dbReference>
<organism evidence="4 5">
    <name type="scientific">Actinokineospora soli</name>
    <dbReference type="NCBI Taxonomy" id="1048753"/>
    <lineage>
        <taxon>Bacteria</taxon>
        <taxon>Bacillati</taxon>
        <taxon>Actinomycetota</taxon>
        <taxon>Actinomycetes</taxon>
        <taxon>Pseudonocardiales</taxon>
        <taxon>Pseudonocardiaceae</taxon>
        <taxon>Actinokineospora</taxon>
    </lineage>
</organism>
<proteinExistence type="inferred from homology"/>
<protein>
    <submittedName>
        <fullName evidence="4">SDR family NAD(P)-dependent oxidoreductase</fullName>
    </submittedName>
</protein>
<dbReference type="PRINTS" id="PR00080">
    <property type="entry name" value="SDRFAMILY"/>
</dbReference>